<keyword evidence="5 6" id="KW-0472">Membrane</keyword>
<feature type="transmembrane region" description="Helical" evidence="6">
    <location>
        <begin position="174"/>
        <end position="194"/>
    </location>
</feature>
<reference evidence="7 8" key="1">
    <citation type="submission" date="2024-01" db="EMBL/GenBank/DDBJ databases">
        <title>Novel species of the genus Luteimonas isolated from rivers.</title>
        <authorList>
            <person name="Lu H."/>
        </authorList>
    </citation>
    <scope>NUCLEOTIDE SEQUENCE [LARGE SCALE GENOMIC DNA]</scope>
    <source>
        <strain evidence="7 8">FXH3W</strain>
    </source>
</reference>
<dbReference type="PANTHER" id="PTHR43701">
    <property type="entry name" value="MEMBRANE TRANSPORTER PROTEIN MJ0441-RELATED"/>
    <property type="match status" value="1"/>
</dbReference>
<keyword evidence="8" id="KW-1185">Reference proteome</keyword>
<evidence type="ECO:0000313" key="8">
    <source>
        <dbReference type="Proteomes" id="UP001356170"/>
    </source>
</evidence>
<evidence type="ECO:0000256" key="3">
    <source>
        <dbReference type="ARBA" id="ARBA00022692"/>
    </source>
</evidence>
<sequence length="261" mass="26085">MSLMQLLLGGFSGIIVGFILGLAGGGGSILAVPLLLYVVGVKDPHLAIGTASMAVAANALTGMSNHARKGNVKWRCGAVFAAAGVVGAAIGSFFGKSIDGQLLLVLFAALMLVVATLMLRSRSQQGDPDVILARANAPPLIGAGTATGLLSGFFGIGGGFLVVPGLISATGMPILFAVGTSLVAVSAFGLTTAVSYASSGLLSWPLAIAFAVGGFAGSWIGTHSAGKLAQRRGALNVTLAALIVLVAIYMLYRSASALGWI</sequence>
<dbReference type="Pfam" id="PF01925">
    <property type="entry name" value="TauE"/>
    <property type="match status" value="1"/>
</dbReference>
<feature type="transmembrane region" description="Helical" evidence="6">
    <location>
        <begin position="233"/>
        <end position="252"/>
    </location>
</feature>
<comment type="subcellular location">
    <subcellularLocation>
        <location evidence="6">Cell membrane</location>
        <topology evidence="6">Multi-pass membrane protein</topology>
    </subcellularLocation>
    <subcellularLocation>
        <location evidence="1">Membrane</location>
        <topology evidence="1">Multi-pass membrane protein</topology>
    </subcellularLocation>
</comment>
<feature type="transmembrane region" description="Helical" evidence="6">
    <location>
        <begin position="100"/>
        <end position="119"/>
    </location>
</feature>
<evidence type="ECO:0000313" key="7">
    <source>
        <dbReference type="EMBL" id="MEF2154847.1"/>
    </source>
</evidence>
<evidence type="ECO:0000256" key="1">
    <source>
        <dbReference type="ARBA" id="ARBA00004141"/>
    </source>
</evidence>
<protein>
    <recommendedName>
        <fullName evidence="6">Probable membrane transporter protein</fullName>
    </recommendedName>
</protein>
<evidence type="ECO:0000256" key="6">
    <source>
        <dbReference type="RuleBase" id="RU363041"/>
    </source>
</evidence>
<evidence type="ECO:0000256" key="5">
    <source>
        <dbReference type="ARBA" id="ARBA00023136"/>
    </source>
</evidence>
<gene>
    <name evidence="7" type="ORF">V3390_01145</name>
</gene>
<keyword evidence="3 6" id="KW-0812">Transmembrane</keyword>
<keyword evidence="6" id="KW-1003">Cell membrane</keyword>
<dbReference type="InterPro" id="IPR002781">
    <property type="entry name" value="TM_pro_TauE-like"/>
</dbReference>
<proteinExistence type="inferred from homology"/>
<feature type="transmembrane region" description="Helical" evidence="6">
    <location>
        <begin position="7"/>
        <end position="40"/>
    </location>
</feature>
<evidence type="ECO:0000256" key="4">
    <source>
        <dbReference type="ARBA" id="ARBA00022989"/>
    </source>
</evidence>
<accession>A0ABU7UWJ4</accession>
<comment type="similarity">
    <text evidence="2 6">Belongs to the 4-toluene sulfonate uptake permease (TSUP) (TC 2.A.102) family.</text>
</comment>
<feature type="transmembrane region" description="Helical" evidence="6">
    <location>
        <begin position="76"/>
        <end position="94"/>
    </location>
</feature>
<comment type="caution">
    <text evidence="7">The sequence shown here is derived from an EMBL/GenBank/DDBJ whole genome shotgun (WGS) entry which is preliminary data.</text>
</comment>
<organism evidence="7 8">
    <name type="scientific">Aquilutibacter rugosus</name>
    <dbReference type="NCBI Taxonomy" id="3115820"/>
    <lineage>
        <taxon>Bacteria</taxon>
        <taxon>Pseudomonadati</taxon>
        <taxon>Pseudomonadota</taxon>
        <taxon>Gammaproteobacteria</taxon>
        <taxon>Lysobacterales</taxon>
        <taxon>Lysobacteraceae</taxon>
        <taxon>Aquilutibacter</taxon>
    </lineage>
</organism>
<keyword evidence="4 6" id="KW-1133">Transmembrane helix</keyword>
<dbReference type="PANTHER" id="PTHR43701:SF2">
    <property type="entry name" value="MEMBRANE TRANSPORTER PROTEIN YJNA-RELATED"/>
    <property type="match status" value="1"/>
</dbReference>
<feature type="transmembrane region" description="Helical" evidence="6">
    <location>
        <begin position="201"/>
        <end position="221"/>
    </location>
</feature>
<name>A0ABU7UWJ4_9GAMM</name>
<dbReference type="Proteomes" id="UP001356170">
    <property type="component" value="Unassembled WGS sequence"/>
</dbReference>
<dbReference type="RefSeq" id="WP_331703003.1">
    <property type="nucleotide sequence ID" value="NZ_JAZHBO010000001.1"/>
</dbReference>
<evidence type="ECO:0000256" key="2">
    <source>
        <dbReference type="ARBA" id="ARBA00009142"/>
    </source>
</evidence>
<feature type="transmembrane region" description="Helical" evidence="6">
    <location>
        <begin position="140"/>
        <end position="162"/>
    </location>
</feature>
<dbReference type="EMBL" id="JAZHBO010000001">
    <property type="protein sequence ID" value="MEF2154847.1"/>
    <property type="molecule type" value="Genomic_DNA"/>
</dbReference>
<dbReference type="InterPro" id="IPR051598">
    <property type="entry name" value="TSUP/Inactive_protease-like"/>
</dbReference>
<feature type="transmembrane region" description="Helical" evidence="6">
    <location>
        <begin position="46"/>
        <end position="64"/>
    </location>
</feature>